<keyword evidence="2" id="KW-1185">Reference proteome</keyword>
<organism evidence="1 2">
    <name type="scientific">Marinilabilia salmonicolor</name>
    <dbReference type="NCBI Taxonomy" id="989"/>
    <lineage>
        <taxon>Bacteria</taxon>
        <taxon>Pseudomonadati</taxon>
        <taxon>Bacteroidota</taxon>
        <taxon>Bacteroidia</taxon>
        <taxon>Marinilabiliales</taxon>
        <taxon>Marinilabiliaceae</taxon>
        <taxon>Marinilabilia</taxon>
    </lineage>
</organism>
<dbReference type="EMBL" id="QPIZ01000007">
    <property type="protein sequence ID" value="RCW36744.1"/>
    <property type="molecule type" value="Genomic_DNA"/>
</dbReference>
<dbReference type="RefSeq" id="WP_106153700.1">
    <property type="nucleotide sequence ID" value="NZ_PVTS01000012.1"/>
</dbReference>
<evidence type="ECO:0000313" key="1">
    <source>
        <dbReference type="EMBL" id="RCW36744.1"/>
    </source>
</evidence>
<reference evidence="1 2" key="1">
    <citation type="submission" date="2018-07" db="EMBL/GenBank/DDBJ databases">
        <title>Freshwater and sediment microbial communities from various areas in North America, analyzing microbe dynamics in response to fracking.</title>
        <authorList>
            <person name="Lamendella R."/>
        </authorList>
    </citation>
    <scope>NUCLEOTIDE SEQUENCE [LARGE SCALE GENOMIC DNA]</scope>
    <source>
        <strain evidence="1 2">160A</strain>
    </source>
</reference>
<comment type="caution">
    <text evidence="1">The sequence shown here is derived from an EMBL/GenBank/DDBJ whole genome shotgun (WGS) entry which is preliminary data.</text>
</comment>
<dbReference type="STRING" id="1168289.GCA_000259075_00901"/>
<dbReference type="Proteomes" id="UP000252733">
    <property type="component" value="Unassembled WGS sequence"/>
</dbReference>
<protein>
    <submittedName>
        <fullName evidence="1">Uncharacterized protein</fullName>
    </submittedName>
</protein>
<proteinExistence type="predicted"/>
<dbReference type="OrthoDB" id="1116284at2"/>
<dbReference type="AlphaFoldDB" id="A0A2T0XEK9"/>
<sequence length="204" mass="23793">MYISSFEQKSATLRPLNQIRELSNALYLSQFFDFESLKDLATASASPEEVDSLLMMSTVQINDMERELLTPQRVETGLFMVLGAWIEGMHLLNHYAQSQNDETLMIRLGDQQICLIILEEWLRKFEHNDEVNEVLTALQPLKQQLISIEIKTKKIGKPQNTYDMEGNETTYQITQTTPIINMVKVNSIFEEVKRFRKKIFRLQE</sequence>
<evidence type="ECO:0000313" key="2">
    <source>
        <dbReference type="Proteomes" id="UP000252733"/>
    </source>
</evidence>
<accession>A0A2T0XEK9</accession>
<gene>
    <name evidence="1" type="ORF">DFO77_10734</name>
</gene>
<name>A0A2T0XEK9_9BACT</name>